<dbReference type="Proteomes" id="UP000313645">
    <property type="component" value="Unassembled WGS sequence"/>
</dbReference>
<dbReference type="PANTHER" id="PTHR43333:SF1">
    <property type="entry name" value="D-ISOMER SPECIFIC 2-HYDROXYACID DEHYDROGENASE NAD-BINDING DOMAIN-CONTAINING PROTEIN"/>
    <property type="match status" value="1"/>
</dbReference>
<feature type="domain" description="D-isomer specific 2-hydroxyacid dehydrogenase NAD-binding" evidence="3">
    <location>
        <begin position="102"/>
        <end position="274"/>
    </location>
</feature>
<keyword evidence="1" id="KW-0560">Oxidoreductase</keyword>
<dbReference type="CDD" id="cd12164">
    <property type="entry name" value="GDH_like_2"/>
    <property type="match status" value="1"/>
</dbReference>
<reference evidence="4 5" key="1">
    <citation type="submission" date="2019-02" db="EMBL/GenBank/DDBJ databases">
        <title>Marinobacter halodurans sp. nov., a marine bacterium isolated from sea tidal flat.</title>
        <authorList>
            <person name="Yoo Y."/>
            <person name="Lee D.W."/>
            <person name="Kim B.S."/>
            <person name="Kim J.-J."/>
        </authorList>
    </citation>
    <scope>NUCLEOTIDE SEQUENCE [LARGE SCALE GENOMIC DNA]</scope>
    <source>
        <strain evidence="4 5">YJ-S3-2</strain>
    </source>
</reference>
<proteinExistence type="predicted"/>
<dbReference type="InterPro" id="IPR036291">
    <property type="entry name" value="NAD(P)-bd_dom_sf"/>
</dbReference>
<dbReference type="EMBL" id="SJDL01000031">
    <property type="protein sequence ID" value="TBW51297.1"/>
    <property type="molecule type" value="Genomic_DNA"/>
</dbReference>
<evidence type="ECO:0000256" key="1">
    <source>
        <dbReference type="ARBA" id="ARBA00023002"/>
    </source>
</evidence>
<sequence length="309" mass="34401">MTILIIAPDKDPEPWISALKSLDPALDIQVYPDEARKADVTFALCWNHPEGVLRDYPNLRCICSMGAGVDHVLSDPQLPEGVPVIRLVDPQLAQSMFEYVCAAVMGYFRDFDAYRAQQEQALWQPRAPRPIGETTVGMMGLGQLGEYSAIRLSRLGFNVIGWSRTPKSIEGITAYAGAEQLDAFLSQTDLLVCLLPLTEETRDILNLDNLRKLPAGACLVNVARGEHLVDEDLLTALNEGTLRGACLDVFREEPLPRSHPFWRHPGIRLTPHCSSLTDPVSVAPQIVENYRRMKDGRPLLNQVMPSRGY</sequence>
<dbReference type="PANTHER" id="PTHR43333">
    <property type="entry name" value="2-HACID_DH_C DOMAIN-CONTAINING PROTEIN"/>
    <property type="match status" value="1"/>
</dbReference>
<keyword evidence="5" id="KW-1185">Reference proteome</keyword>
<dbReference type="Pfam" id="PF02826">
    <property type="entry name" value="2-Hacid_dh_C"/>
    <property type="match status" value="1"/>
</dbReference>
<dbReference type="SUPFAM" id="SSF51735">
    <property type="entry name" value="NAD(P)-binding Rossmann-fold domains"/>
    <property type="match status" value="1"/>
</dbReference>
<dbReference type="SUPFAM" id="SSF52283">
    <property type="entry name" value="Formate/glycerate dehydrogenase catalytic domain-like"/>
    <property type="match status" value="1"/>
</dbReference>
<evidence type="ECO:0000313" key="5">
    <source>
        <dbReference type="Proteomes" id="UP000313645"/>
    </source>
</evidence>
<name>A0ABY1ZKI0_9GAMM</name>
<gene>
    <name evidence="4" type="ORF">EZI54_17410</name>
</gene>
<dbReference type="RefSeq" id="WP_131483151.1">
    <property type="nucleotide sequence ID" value="NZ_SJDL01000031.1"/>
</dbReference>
<dbReference type="InterPro" id="IPR029753">
    <property type="entry name" value="D-isomer_DH_CS"/>
</dbReference>
<keyword evidence="2" id="KW-0520">NAD</keyword>
<dbReference type="Gene3D" id="3.40.50.720">
    <property type="entry name" value="NAD(P)-binding Rossmann-like Domain"/>
    <property type="match status" value="2"/>
</dbReference>
<evidence type="ECO:0000313" key="4">
    <source>
        <dbReference type="EMBL" id="TBW51297.1"/>
    </source>
</evidence>
<dbReference type="InterPro" id="IPR006140">
    <property type="entry name" value="D-isomer_DH_NAD-bd"/>
</dbReference>
<accession>A0ABY1ZKI0</accession>
<evidence type="ECO:0000259" key="3">
    <source>
        <dbReference type="Pfam" id="PF02826"/>
    </source>
</evidence>
<evidence type="ECO:0000256" key="2">
    <source>
        <dbReference type="ARBA" id="ARBA00023027"/>
    </source>
</evidence>
<dbReference type="PROSITE" id="PS00671">
    <property type="entry name" value="D_2_HYDROXYACID_DH_3"/>
    <property type="match status" value="1"/>
</dbReference>
<comment type="caution">
    <text evidence="4">The sequence shown here is derived from an EMBL/GenBank/DDBJ whole genome shotgun (WGS) entry which is preliminary data.</text>
</comment>
<organism evidence="4 5">
    <name type="scientific">Marinobacter halodurans</name>
    <dbReference type="NCBI Taxonomy" id="2528979"/>
    <lineage>
        <taxon>Bacteria</taxon>
        <taxon>Pseudomonadati</taxon>
        <taxon>Pseudomonadota</taxon>
        <taxon>Gammaproteobacteria</taxon>
        <taxon>Pseudomonadales</taxon>
        <taxon>Marinobacteraceae</taxon>
        <taxon>Marinobacter</taxon>
    </lineage>
</organism>
<protein>
    <submittedName>
        <fullName evidence="4">Glyoxylate/hydroxypyruvate reductase A</fullName>
    </submittedName>
</protein>